<dbReference type="Proteomes" id="UP000247515">
    <property type="component" value="Unassembled WGS sequence"/>
</dbReference>
<comment type="similarity">
    <text evidence="1 6">Belongs to the aldehyde dehydrogenase family.</text>
</comment>
<dbReference type="Gene3D" id="3.40.309.10">
    <property type="entry name" value="Aldehyde Dehydrogenase, Chain A, domain 2"/>
    <property type="match status" value="1"/>
</dbReference>
<dbReference type="PANTHER" id="PTHR42804">
    <property type="entry name" value="ALDEHYDE DEHYDROGENASE"/>
    <property type="match status" value="1"/>
</dbReference>
<evidence type="ECO:0000256" key="6">
    <source>
        <dbReference type="RuleBase" id="RU003345"/>
    </source>
</evidence>
<proteinExistence type="inferred from homology"/>
<evidence type="ECO:0000256" key="2">
    <source>
        <dbReference type="ARBA" id="ARBA00023002"/>
    </source>
</evidence>
<name>A0ABX5MU46_9BURK</name>
<keyword evidence="2 6" id="KW-0560">Oxidoreductase</keyword>
<sequence length="499" mass="51997">MKRETVVAAVEPGVFVDGEWRHGEGAPLELIDPCSGQPVARVSAASAADVDAAVAAAARALLGWRKTPVTVRGELLERIAQGIEARSVELIDLQMQCNGKPRFEAQLDVSDAAATFHYYAQLCRDGGVATTSTVALPDPGFDAEVRHEAVGVCALIVPWNFPLVTAAWKLAPALAAGCTVVIKPSELTPLAERALADIVASAGVPAGVVNLVAGAREVGAHLAAHRGVAKVSFTGSTAAGQAVMRAAAERMQRVSLELGGKSALIVFDDADLDEAVELAFNGAFFNAGQMCSATSRVLVARALHDAFVERLVALARDAVVGAPGDADTRVGPLISAAQRERVLGLLARGKDEGARVLCGGALARPGFFVAPTVCANVAPDNVLWREEVFGPVALVRAFDTEYEAIALANDSDYGLVATVVTADAERAARVADACESGVVWVNAPQVIFPQTGWGGRKLSGIGRELGPWGVRAYQEIKHVIRARPAGAPPLSPLSPSLQP</sequence>
<dbReference type="RefSeq" id="WP_110326224.1">
    <property type="nucleotide sequence ID" value="NZ_JAGIXD010000007.1"/>
</dbReference>
<dbReference type="PROSITE" id="PS00687">
    <property type="entry name" value="ALDEHYDE_DEHYDR_GLU"/>
    <property type="match status" value="1"/>
</dbReference>
<feature type="domain" description="Aldehyde dehydrogenase" evidence="7">
    <location>
        <begin position="20"/>
        <end position="479"/>
    </location>
</feature>
<evidence type="ECO:0000256" key="3">
    <source>
        <dbReference type="ARBA" id="ARBA00024226"/>
    </source>
</evidence>
<evidence type="ECO:0000313" key="8">
    <source>
        <dbReference type="EMBL" id="PXX19081.1"/>
    </source>
</evidence>
<dbReference type="InterPro" id="IPR029510">
    <property type="entry name" value="Ald_DH_CS_GLU"/>
</dbReference>
<reference evidence="8 9" key="1">
    <citation type="submission" date="2018-05" db="EMBL/GenBank/DDBJ databases">
        <title>Genomic Encyclopedia of Type Strains, Phase IV (KMG-V): Genome sequencing to study the core and pangenomes of soil and plant-associated prokaryotes.</title>
        <authorList>
            <person name="Whitman W."/>
        </authorList>
    </citation>
    <scope>NUCLEOTIDE SEQUENCE [LARGE SCALE GENOMIC DNA]</scope>
    <source>
        <strain evidence="8 9">SIr-6563</strain>
    </source>
</reference>
<keyword evidence="9" id="KW-1185">Reference proteome</keyword>
<dbReference type="Gene3D" id="3.40.605.10">
    <property type="entry name" value="Aldehyde Dehydrogenase, Chain A, domain 1"/>
    <property type="match status" value="1"/>
</dbReference>
<dbReference type="InterPro" id="IPR016160">
    <property type="entry name" value="Ald_DH_CS_CYS"/>
</dbReference>
<protein>
    <recommendedName>
        <fullName evidence="3">aldehyde dehydrogenase (NAD(+))</fullName>
        <ecNumber evidence="3">1.2.1.3</ecNumber>
    </recommendedName>
</protein>
<dbReference type="InterPro" id="IPR016163">
    <property type="entry name" value="Ald_DH_C"/>
</dbReference>
<gene>
    <name evidence="8" type="ORF">C7400_10372</name>
</gene>
<evidence type="ECO:0000256" key="4">
    <source>
        <dbReference type="ARBA" id="ARBA00049194"/>
    </source>
</evidence>
<dbReference type="PROSITE" id="PS00070">
    <property type="entry name" value="ALDEHYDE_DEHYDR_CYS"/>
    <property type="match status" value="1"/>
</dbReference>
<organism evidence="8 9">
    <name type="scientific">Paraburkholderia tropica</name>
    <dbReference type="NCBI Taxonomy" id="92647"/>
    <lineage>
        <taxon>Bacteria</taxon>
        <taxon>Pseudomonadati</taxon>
        <taxon>Pseudomonadota</taxon>
        <taxon>Betaproteobacteria</taxon>
        <taxon>Burkholderiales</taxon>
        <taxon>Burkholderiaceae</taxon>
        <taxon>Paraburkholderia</taxon>
    </lineage>
</organism>
<dbReference type="Pfam" id="PF00171">
    <property type="entry name" value="Aldedh"/>
    <property type="match status" value="1"/>
</dbReference>
<evidence type="ECO:0000256" key="1">
    <source>
        <dbReference type="ARBA" id="ARBA00009986"/>
    </source>
</evidence>
<dbReference type="InterPro" id="IPR016161">
    <property type="entry name" value="Ald_DH/histidinol_DH"/>
</dbReference>
<evidence type="ECO:0000313" key="9">
    <source>
        <dbReference type="Proteomes" id="UP000247515"/>
    </source>
</evidence>
<evidence type="ECO:0000259" key="7">
    <source>
        <dbReference type="Pfam" id="PF00171"/>
    </source>
</evidence>
<dbReference type="PANTHER" id="PTHR42804:SF1">
    <property type="entry name" value="ALDEHYDE DEHYDROGENASE-RELATED"/>
    <property type="match status" value="1"/>
</dbReference>
<comment type="caution">
    <text evidence="8">The sequence shown here is derived from an EMBL/GenBank/DDBJ whole genome shotgun (WGS) entry which is preliminary data.</text>
</comment>
<dbReference type="EMBL" id="QJJV01000003">
    <property type="protein sequence ID" value="PXX19081.1"/>
    <property type="molecule type" value="Genomic_DNA"/>
</dbReference>
<accession>A0ABX5MU46</accession>
<dbReference type="EC" id="1.2.1.3" evidence="3"/>
<comment type="catalytic activity">
    <reaction evidence="4">
        <text>an aldehyde + NAD(+) + H2O = a carboxylate + NADH + 2 H(+)</text>
        <dbReference type="Rhea" id="RHEA:16185"/>
        <dbReference type="ChEBI" id="CHEBI:15377"/>
        <dbReference type="ChEBI" id="CHEBI:15378"/>
        <dbReference type="ChEBI" id="CHEBI:17478"/>
        <dbReference type="ChEBI" id="CHEBI:29067"/>
        <dbReference type="ChEBI" id="CHEBI:57540"/>
        <dbReference type="ChEBI" id="CHEBI:57945"/>
        <dbReference type="EC" id="1.2.1.3"/>
    </reaction>
</comment>
<dbReference type="InterPro" id="IPR016162">
    <property type="entry name" value="Ald_DH_N"/>
</dbReference>
<feature type="active site" evidence="5">
    <location>
        <position position="257"/>
    </location>
</feature>
<dbReference type="SUPFAM" id="SSF53720">
    <property type="entry name" value="ALDH-like"/>
    <property type="match status" value="1"/>
</dbReference>
<evidence type="ECO:0000256" key="5">
    <source>
        <dbReference type="PROSITE-ProRule" id="PRU10007"/>
    </source>
</evidence>
<dbReference type="InterPro" id="IPR015590">
    <property type="entry name" value="Aldehyde_DH_dom"/>
</dbReference>